<organism evidence="1">
    <name type="scientific">uncultured Caudovirales phage</name>
    <dbReference type="NCBI Taxonomy" id="2100421"/>
    <lineage>
        <taxon>Viruses</taxon>
        <taxon>Duplodnaviria</taxon>
        <taxon>Heunggongvirae</taxon>
        <taxon>Uroviricota</taxon>
        <taxon>Caudoviricetes</taxon>
        <taxon>Peduoviridae</taxon>
        <taxon>Maltschvirus</taxon>
        <taxon>Maltschvirus maltsch</taxon>
    </lineage>
</organism>
<protein>
    <submittedName>
        <fullName evidence="1">Uncharacterized protein</fullName>
    </submittedName>
</protein>
<evidence type="ECO:0000313" key="1">
    <source>
        <dbReference type="EMBL" id="CAB4136675.1"/>
    </source>
</evidence>
<dbReference type="EMBL" id="LR796897">
    <property type="protein sequence ID" value="CAB4172855.1"/>
    <property type="molecule type" value="Genomic_DNA"/>
</dbReference>
<sequence>MKGFYQITTTIKDQLYKDAFVNTVSSGDIFEVDLNKQTIFPLSHIIVNNAQYNGNTWVFNISVLCMDVVDFSKTEVTDQFLTNDNEQDVLHTQLMVVNRLLEVLRRGDLFSDLYQLSGTPNCEPFVDRFENKIAGWTVTFDVIVSNEMTSCE</sequence>
<gene>
    <name evidence="1" type="ORF">UFOVP309_56</name>
    <name evidence="2" type="ORF">UFOVP946_4</name>
</gene>
<evidence type="ECO:0000313" key="2">
    <source>
        <dbReference type="EMBL" id="CAB4172855.1"/>
    </source>
</evidence>
<name>A0A6J5LQ82_9CAUD</name>
<proteinExistence type="predicted"/>
<reference evidence="1" key="1">
    <citation type="submission" date="2020-04" db="EMBL/GenBank/DDBJ databases">
        <authorList>
            <person name="Chiriac C."/>
            <person name="Salcher M."/>
            <person name="Ghai R."/>
            <person name="Kavagutti S V."/>
        </authorList>
    </citation>
    <scope>NUCLEOTIDE SEQUENCE</scope>
</reference>
<dbReference type="EMBL" id="LR796320">
    <property type="protein sequence ID" value="CAB4136675.1"/>
    <property type="molecule type" value="Genomic_DNA"/>
</dbReference>
<accession>A0A6J5LQ82</accession>